<feature type="compositionally biased region" description="Basic and acidic residues" evidence="2">
    <location>
        <begin position="822"/>
        <end position="846"/>
    </location>
</feature>
<proteinExistence type="predicted"/>
<evidence type="ECO:0000256" key="2">
    <source>
        <dbReference type="SAM" id="MobiDB-lite"/>
    </source>
</evidence>
<feature type="region of interest" description="Disordered" evidence="2">
    <location>
        <begin position="409"/>
        <end position="479"/>
    </location>
</feature>
<organism evidence="3 4">
    <name type="scientific">Priapulus caudatus</name>
    <name type="common">Priapulid worm</name>
    <dbReference type="NCBI Taxonomy" id="37621"/>
    <lineage>
        <taxon>Eukaryota</taxon>
        <taxon>Metazoa</taxon>
        <taxon>Ecdysozoa</taxon>
        <taxon>Scalidophora</taxon>
        <taxon>Priapulida</taxon>
        <taxon>Priapulimorpha</taxon>
        <taxon>Priapulimorphida</taxon>
        <taxon>Priapulidae</taxon>
        <taxon>Priapulus</taxon>
    </lineage>
</organism>
<keyword evidence="1" id="KW-0175">Coiled coil</keyword>
<feature type="compositionally biased region" description="Low complexity" evidence="2">
    <location>
        <begin position="345"/>
        <end position="361"/>
    </location>
</feature>
<dbReference type="Proteomes" id="UP000695022">
    <property type="component" value="Unplaced"/>
</dbReference>
<gene>
    <name evidence="4" type="primary">LOC106813451</name>
</gene>
<feature type="compositionally biased region" description="Basic and acidic residues" evidence="2">
    <location>
        <begin position="902"/>
        <end position="956"/>
    </location>
</feature>
<accession>A0ABM1ELJ7</accession>
<evidence type="ECO:0000313" key="3">
    <source>
        <dbReference type="Proteomes" id="UP000695022"/>
    </source>
</evidence>
<keyword evidence="3" id="KW-1185">Reference proteome</keyword>
<name>A0ABM1ELJ7_PRICU</name>
<dbReference type="RefSeq" id="XP_014673068.1">
    <property type="nucleotide sequence ID" value="XM_014817582.1"/>
</dbReference>
<feature type="compositionally biased region" description="Basic and acidic residues" evidence="2">
    <location>
        <begin position="877"/>
        <end position="888"/>
    </location>
</feature>
<feature type="compositionally biased region" description="Acidic residues" evidence="2">
    <location>
        <begin position="847"/>
        <end position="856"/>
    </location>
</feature>
<reference evidence="4" key="1">
    <citation type="submission" date="2025-08" db="UniProtKB">
        <authorList>
            <consortium name="RefSeq"/>
        </authorList>
    </citation>
    <scope>IDENTIFICATION</scope>
</reference>
<feature type="coiled-coil region" evidence="1">
    <location>
        <begin position="15"/>
        <end position="92"/>
    </location>
</feature>
<feature type="region of interest" description="Disordered" evidence="2">
    <location>
        <begin position="338"/>
        <end position="375"/>
    </location>
</feature>
<feature type="region of interest" description="Disordered" evidence="2">
    <location>
        <begin position="751"/>
        <end position="982"/>
    </location>
</feature>
<dbReference type="GeneID" id="106813451"/>
<evidence type="ECO:0000256" key="1">
    <source>
        <dbReference type="SAM" id="Coils"/>
    </source>
</evidence>
<feature type="compositionally biased region" description="Basic and acidic residues" evidence="2">
    <location>
        <begin position="966"/>
        <end position="975"/>
    </location>
</feature>
<feature type="compositionally biased region" description="Low complexity" evidence="2">
    <location>
        <begin position="409"/>
        <end position="418"/>
    </location>
</feature>
<evidence type="ECO:0000313" key="4">
    <source>
        <dbReference type="RefSeq" id="XP_014673068.1"/>
    </source>
</evidence>
<feature type="region of interest" description="Disordered" evidence="2">
    <location>
        <begin position="502"/>
        <end position="544"/>
    </location>
</feature>
<protein>
    <submittedName>
        <fullName evidence="4">Uncharacterized protein LOC106813451</fullName>
    </submittedName>
</protein>
<feature type="region of interest" description="Disordered" evidence="2">
    <location>
        <begin position="588"/>
        <end position="607"/>
    </location>
</feature>
<feature type="coiled-coil region" evidence="1">
    <location>
        <begin position="144"/>
        <end position="207"/>
    </location>
</feature>
<sequence length="982" mass="107247">MVADFRQRLNSDIEIDEAKHQLESLHQQHRQLEEACQRQEQQLTDTQEAHRAEIHRQQRHLEALIGDSGRARQQAEEQVLQARRELTRKHNEYEDFVQREASAIAYLRNNGKSCGVQTDASATTEFSIQTTPGGDSEQSVLTAIEEGKRRLQELEVKHQQCSRETEAKLARQQQQFEAKLQRNSELIETQRSQLERMERRYERDDDTTAAQLQLQLEKLYDKRKLPSKSENKLVKILKSWSTEGADKPAIARDDAAVVALANASVHEPEMASVKPRQQQQLKTHAEAACEDAGMKPAGERARGMHNSEHGGIQGDARMLEMLRMQGIVGKTQAAVASPHLDHCTGNSPAGRGSSSPSPRDPGSGGGSPLASPRRDASINTRAAAVTARLTASIQDRSAELRRQAAAQVAARRAAANQGAPPPAAAKPELTVAPPRRRARLSSLFARGTSVSPAESRDDVTAAPPGEGTQRRGESRGTARLRRALENVRATLSCRELARRHAAADADTQTGHWGAPPSPALVRRASSSRRRRFTQPPPGKARSEEMLLSVAAASGSVRGERSVPSGERSRNAAAFVAEMRRRDAGIVARRGEAASPRQRAPSDDSLFASGGALSSPATHFDAVADLIRFEDAAARAEDEDAAAVAERWTKAESCPDLLDWRELDGPRPDFFRIYYSQSDSDGASLDSFDGSTPHDGAALVLNAAGVAGGSADSLEEAARDGGALCDAASTSGRDTGLVSSGEWAEAAAGSLPAAMAGASPESGRHTAGSEDSVLLTRSTRRRRGSLRESVAARGRHPSRTDDDGDTATNGIVRVTSEASVDWTDARDDAAAQEERLQGCGVEEKQEEEKEEREDADLTELILKLREHATDGGATLQPHVDDGEGGRSYDEDSLLSEDSMEACAKNEARRREEDYTEKDPLRREEDCTEKDPWRREEDYTGKDPLRREEDLHQERILESTRMNAWKKKPGEGKETTCIEKLTQG</sequence>
<feature type="compositionally biased region" description="Acidic residues" evidence="2">
    <location>
        <begin position="889"/>
        <end position="898"/>
    </location>
</feature>